<evidence type="ECO:0000313" key="2">
    <source>
        <dbReference type="Proteomes" id="UP000095762"/>
    </source>
</evidence>
<sequence length="813" mass="93254">MNYLENMGENLELLDLVKKCNVTTYSLRSIRDKNTAIKNLKGLRVELLRVSPSYMRENPCELVKTEVLNHAEAVETINLLGEEDTLNLEEMILLGSFFSEHIPYDPKLLADCVKAVGVREKSKYMRIYYDLLANGKKNLFNSVLRFPRLAAAILQECDSSNEGGFERNLEQFYILDDLADSWDVNRESERIQTFIKILNCPGAMEIYVQAGKYAKSVFLPEARDYSTAAEIVGKTMALLAEKLSKLDPNVMIQSDVYKRYFENASYIKFDQKLLSGYLKNLTDMEPYDAGKSVFWRAGFLGVCTGNRYTKLVYQMAGKANEENLMELVYEAIVDHKNSFLRLMEDNLDLFLQIPYESILFVKDFRKLLNLNTLQKKDILTLLKEDKECRWIYTYNTMDFHGLSGTYTFQELLAVCVQPEWIRKTYAKLDMRVDEKLRRIRQIFRFGSLKENRDPAAIAAALSNESFEDYCTRKGIKDASKSDLFQLMELEQADEKVSSVANAARTEQDVRTILRNRKPELFEMGLDAFKKAFTDLDTDSSWLKEQIEIPKEHLDAFTSFCLDGNASIVHDYYESNYGQQVENVLLIAKATIYGLLDEVKYKDLHKEIGYAITPEQENTWKENITLVDGKVKTGEYTDFVSCMNIGVLPERTCMNYRDGAYNECLLSTFDANKKVIYVTEEDEIIGRAILRLTKLSDEGDKNLHFEDVAEDTPENKENLVVFLERCYKNGFSGKKAAMIYRKLYDLAKRKAELLGAGLVLADDYKTVAELNGLAKKCSYIYVSESKNGKQYLDSLGGNCESGGYYVRGNFFFAS</sequence>
<reference evidence="1 2" key="1">
    <citation type="submission" date="2015-09" db="EMBL/GenBank/DDBJ databases">
        <authorList>
            <consortium name="Pathogen Informatics"/>
        </authorList>
    </citation>
    <scope>NUCLEOTIDE SEQUENCE [LARGE SCALE GENOMIC DNA]</scope>
    <source>
        <strain evidence="1 2">2789STDY5834957</strain>
    </source>
</reference>
<dbReference type="RefSeq" id="WP_055060489.1">
    <property type="nucleotide sequence ID" value="NZ_CZBP01000036.1"/>
</dbReference>
<proteinExistence type="predicted"/>
<dbReference type="EMBL" id="CZBP01000036">
    <property type="protein sequence ID" value="CUQ36558.1"/>
    <property type="molecule type" value="Genomic_DNA"/>
</dbReference>
<name>A0A174VWL5_9FIRM</name>
<accession>A0A174VWL5</accession>
<dbReference type="AlphaFoldDB" id="A0A174VWL5"/>
<gene>
    <name evidence="1" type="ORF">ERS852569_03410</name>
</gene>
<protein>
    <submittedName>
        <fullName evidence="1">Uncharacterized protein</fullName>
    </submittedName>
</protein>
<evidence type="ECO:0000313" key="1">
    <source>
        <dbReference type="EMBL" id="CUQ36558.1"/>
    </source>
</evidence>
<organism evidence="1 2">
    <name type="scientific">Blautia obeum</name>
    <dbReference type="NCBI Taxonomy" id="40520"/>
    <lineage>
        <taxon>Bacteria</taxon>
        <taxon>Bacillati</taxon>
        <taxon>Bacillota</taxon>
        <taxon>Clostridia</taxon>
        <taxon>Lachnospirales</taxon>
        <taxon>Lachnospiraceae</taxon>
        <taxon>Blautia</taxon>
    </lineage>
</organism>
<dbReference type="Proteomes" id="UP000095762">
    <property type="component" value="Unassembled WGS sequence"/>
</dbReference>